<sequence length="75" mass="8421">MLVLTRKPEESIILGGNIEIKVLGIEDGKVKIGIKAPRDVDIYRKEVYLEIQEENKKAAGYSADTDALKNMMKTK</sequence>
<gene>
    <name evidence="6" type="primary">csrA</name>
    <name evidence="7" type="ORF">SAMN06296020_104247</name>
</gene>
<dbReference type="GO" id="GO:0044781">
    <property type="term" value="P:bacterial-type flagellum organization"/>
    <property type="evidence" value="ECO:0007669"/>
    <property type="project" value="UniProtKB-KW"/>
</dbReference>
<dbReference type="GO" id="GO:0045947">
    <property type="term" value="P:negative regulation of translational initiation"/>
    <property type="evidence" value="ECO:0007669"/>
    <property type="project" value="UniProtKB-UniRule"/>
</dbReference>
<organism evidence="7 8">
    <name type="scientific">Anoxynatronum buryatiense</name>
    <dbReference type="NCBI Taxonomy" id="489973"/>
    <lineage>
        <taxon>Bacteria</taxon>
        <taxon>Bacillati</taxon>
        <taxon>Bacillota</taxon>
        <taxon>Clostridia</taxon>
        <taxon>Eubacteriales</taxon>
        <taxon>Clostridiaceae</taxon>
        <taxon>Anoxynatronum</taxon>
    </lineage>
</organism>
<evidence type="ECO:0000256" key="4">
    <source>
        <dbReference type="ARBA" id="ARBA00022845"/>
    </source>
</evidence>
<comment type="function">
    <text evidence="6">A translational regulator that binds mRNA to regulate translation initiation and/or mRNA stability. Usually binds in the 5'-UTR at or near the Shine-Dalgarno sequence preventing ribosome-binding, thus repressing translation. Its main target seems to be the major flagellin gene, while its function is anatagonized by FliW.</text>
</comment>
<evidence type="ECO:0000256" key="5">
    <source>
        <dbReference type="ARBA" id="ARBA00022884"/>
    </source>
</evidence>
<dbReference type="NCBIfam" id="NF002469">
    <property type="entry name" value="PRK01712.1"/>
    <property type="match status" value="1"/>
</dbReference>
<comment type="similarity">
    <text evidence="6">Belongs to the CsrA/RsmA family.</text>
</comment>
<dbReference type="HAMAP" id="MF_00167">
    <property type="entry name" value="CsrA"/>
    <property type="match status" value="1"/>
</dbReference>
<evidence type="ECO:0000256" key="3">
    <source>
        <dbReference type="ARBA" id="ARBA00022795"/>
    </source>
</evidence>
<dbReference type="SUPFAM" id="SSF117130">
    <property type="entry name" value="CsrA-like"/>
    <property type="match status" value="1"/>
</dbReference>
<keyword evidence="2 6" id="KW-0678">Repressor</keyword>
<keyword evidence="4 6" id="KW-0810">Translation regulation</keyword>
<dbReference type="AlphaFoldDB" id="A0AA46AIT7"/>
<proteinExistence type="inferred from homology"/>
<dbReference type="Proteomes" id="UP001158066">
    <property type="component" value="Unassembled WGS sequence"/>
</dbReference>
<dbReference type="GO" id="GO:0005829">
    <property type="term" value="C:cytosol"/>
    <property type="evidence" value="ECO:0007669"/>
    <property type="project" value="TreeGrafter"/>
</dbReference>
<accession>A0AA46AIT7</accession>
<evidence type="ECO:0000256" key="6">
    <source>
        <dbReference type="HAMAP-Rule" id="MF_00167"/>
    </source>
</evidence>
<dbReference type="Gene3D" id="2.60.40.4380">
    <property type="entry name" value="Translational regulator CsrA"/>
    <property type="match status" value="1"/>
</dbReference>
<dbReference type="GO" id="GO:0006109">
    <property type="term" value="P:regulation of carbohydrate metabolic process"/>
    <property type="evidence" value="ECO:0007669"/>
    <property type="project" value="InterPro"/>
</dbReference>
<evidence type="ECO:0000256" key="2">
    <source>
        <dbReference type="ARBA" id="ARBA00022491"/>
    </source>
</evidence>
<dbReference type="GO" id="GO:0006402">
    <property type="term" value="P:mRNA catabolic process"/>
    <property type="evidence" value="ECO:0007669"/>
    <property type="project" value="InterPro"/>
</dbReference>
<keyword evidence="1 6" id="KW-0963">Cytoplasm</keyword>
<dbReference type="FunFam" id="2.60.40.4380:FF:000002">
    <property type="entry name" value="Translational regulator CsrA"/>
    <property type="match status" value="1"/>
</dbReference>
<protein>
    <recommendedName>
        <fullName evidence="6">Translational regulator CsrA</fullName>
    </recommendedName>
</protein>
<dbReference type="PANTHER" id="PTHR34984">
    <property type="entry name" value="CARBON STORAGE REGULATOR"/>
    <property type="match status" value="1"/>
</dbReference>
<dbReference type="RefSeq" id="WP_283408908.1">
    <property type="nucleotide sequence ID" value="NZ_FXUF01000004.1"/>
</dbReference>
<dbReference type="Pfam" id="PF02599">
    <property type="entry name" value="CsrA"/>
    <property type="match status" value="1"/>
</dbReference>
<dbReference type="InterPro" id="IPR003751">
    <property type="entry name" value="CsrA"/>
</dbReference>
<dbReference type="NCBIfam" id="TIGR00202">
    <property type="entry name" value="csrA"/>
    <property type="match status" value="1"/>
</dbReference>
<dbReference type="EMBL" id="FXUF01000004">
    <property type="protein sequence ID" value="SMP52503.1"/>
    <property type="molecule type" value="Genomic_DNA"/>
</dbReference>
<comment type="subcellular location">
    <subcellularLocation>
        <location evidence="6">Cytoplasm</location>
    </subcellularLocation>
</comment>
<keyword evidence="8" id="KW-1185">Reference proteome</keyword>
<keyword evidence="5 6" id="KW-0694">RNA-binding</keyword>
<reference evidence="7" key="1">
    <citation type="submission" date="2017-05" db="EMBL/GenBank/DDBJ databases">
        <authorList>
            <person name="Varghese N."/>
            <person name="Submissions S."/>
        </authorList>
    </citation>
    <scope>NUCLEOTIDE SEQUENCE</scope>
    <source>
        <strain evidence="7">Su22</strain>
    </source>
</reference>
<dbReference type="PANTHER" id="PTHR34984:SF1">
    <property type="entry name" value="CARBON STORAGE REGULATOR"/>
    <property type="match status" value="1"/>
</dbReference>
<comment type="caution">
    <text evidence="7">The sequence shown here is derived from an EMBL/GenBank/DDBJ whole genome shotgun (WGS) entry which is preliminary data.</text>
</comment>
<comment type="subunit">
    <text evidence="6">Homodimer; the beta-strands of each monomer intercalate to form a hydrophobic core, while the alpha-helices form wings that extend away from the core.</text>
</comment>
<dbReference type="GO" id="GO:0048027">
    <property type="term" value="F:mRNA 5'-UTR binding"/>
    <property type="evidence" value="ECO:0007669"/>
    <property type="project" value="UniProtKB-UniRule"/>
</dbReference>
<dbReference type="GO" id="GO:1902208">
    <property type="term" value="P:regulation of bacterial-type flagellum assembly"/>
    <property type="evidence" value="ECO:0007669"/>
    <property type="project" value="UniProtKB-UniRule"/>
</dbReference>
<keyword evidence="3 6" id="KW-1005">Bacterial flagellum biogenesis</keyword>
<name>A0AA46AIT7_9CLOT</name>
<evidence type="ECO:0000256" key="1">
    <source>
        <dbReference type="ARBA" id="ARBA00022490"/>
    </source>
</evidence>
<dbReference type="InterPro" id="IPR036107">
    <property type="entry name" value="CsrA_sf"/>
</dbReference>
<evidence type="ECO:0000313" key="8">
    <source>
        <dbReference type="Proteomes" id="UP001158066"/>
    </source>
</evidence>
<evidence type="ECO:0000313" key="7">
    <source>
        <dbReference type="EMBL" id="SMP52503.1"/>
    </source>
</evidence>